<gene>
    <name evidence="2" type="ORF">PCON_04283</name>
</gene>
<dbReference type="OrthoDB" id="10310575at2759"/>
<evidence type="ECO:0000313" key="2">
    <source>
        <dbReference type="EMBL" id="CCX34766.1"/>
    </source>
</evidence>
<evidence type="ECO:0000256" key="1">
    <source>
        <dbReference type="SAM" id="SignalP"/>
    </source>
</evidence>
<dbReference type="AlphaFoldDB" id="U4LRF8"/>
<dbReference type="EMBL" id="HF936631">
    <property type="protein sequence ID" value="CCX34766.1"/>
    <property type="molecule type" value="Genomic_DNA"/>
</dbReference>
<feature type="chain" id="PRO_5004652328" evidence="1">
    <location>
        <begin position="20"/>
        <end position="185"/>
    </location>
</feature>
<accession>U4LRF8</accession>
<evidence type="ECO:0000313" key="3">
    <source>
        <dbReference type="Proteomes" id="UP000018144"/>
    </source>
</evidence>
<proteinExistence type="predicted"/>
<organism evidence="2 3">
    <name type="scientific">Pyronema omphalodes (strain CBS 100304)</name>
    <name type="common">Pyronema confluens</name>
    <dbReference type="NCBI Taxonomy" id="1076935"/>
    <lineage>
        <taxon>Eukaryota</taxon>
        <taxon>Fungi</taxon>
        <taxon>Dikarya</taxon>
        <taxon>Ascomycota</taxon>
        <taxon>Pezizomycotina</taxon>
        <taxon>Pezizomycetes</taxon>
        <taxon>Pezizales</taxon>
        <taxon>Pyronemataceae</taxon>
        <taxon>Pyronema</taxon>
    </lineage>
</organism>
<dbReference type="Proteomes" id="UP000018144">
    <property type="component" value="Unassembled WGS sequence"/>
</dbReference>
<reference evidence="2 3" key="1">
    <citation type="journal article" date="2013" name="PLoS Genet.">
        <title>The genome and development-dependent transcriptomes of Pyronema confluens: a window into fungal evolution.</title>
        <authorList>
            <person name="Traeger S."/>
            <person name="Altegoer F."/>
            <person name="Freitag M."/>
            <person name="Gabaldon T."/>
            <person name="Kempken F."/>
            <person name="Kumar A."/>
            <person name="Marcet-Houben M."/>
            <person name="Poggeler S."/>
            <person name="Stajich J.E."/>
            <person name="Nowrousian M."/>
        </authorList>
    </citation>
    <scope>NUCLEOTIDE SEQUENCE [LARGE SCALE GENOMIC DNA]</scope>
    <source>
        <strain evidence="3">CBS 100304</strain>
        <tissue evidence="2">Vegetative mycelium</tissue>
    </source>
</reference>
<feature type="signal peptide" evidence="1">
    <location>
        <begin position="1"/>
        <end position="19"/>
    </location>
</feature>
<sequence length="185" mass="20520">MHFFTPLIALFSLTAAVAAQSEYKPAGCFVPQVILGSLPNEFTLQLQSEEHKKTGTLSYKRSKDQYIPGLFGGGEIINSTLSNGMLKLDNGPVGYIVEPRGKPRYLRIQFMNNPKEAAGYEAYYRCYKDKAQLVVRPNSDTGLTFCLFPEGQRRRDLGLWVKPSSDNSADCFAVTAVVTDGVRPK</sequence>
<keyword evidence="1" id="KW-0732">Signal</keyword>
<protein>
    <submittedName>
        <fullName evidence="2">Uncharacterized protein</fullName>
    </submittedName>
</protein>
<name>U4LRF8_PYROM</name>
<keyword evidence="3" id="KW-1185">Reference proteome</keyword>